<organism evidence="2 3">
    <name type="scientific">Pisolithus microcarpus 441</name>
    <dbReference type="NCBI Taxonomy" id="765257"/>
    <lineage>
        <taxon>Eukaryota</taxon>
        <taxon>Fungi</taxon>
        <taxon>Dikarya</taxon>
        <taxon>Basidiomycota</taxon>
        <taxon>Agaricomycotina</taxon>
        <taxon>Agaricomycetes</taxon>
        <taxon>Agaricomycetidae</taxon>
        <taxon>Boletales</taxon>
        <taxon>Sclerodermatineae</taxon>
        <taxon>Pisolithaceae</taxon>
        <taxon>Pisolithus</taxon>
    </lineage>
</organism>
<sequence>MSFDPFEEQMYASISTLPSEGQGTDQCQGEPARHTSIQGSHSDTMTPAQAYAYAVRTGQDYNHTLHYTIERKQPLRNPPAQPPQLPLSSVNTGAERGGLYAQRLYASATSSRSSSSLLSSNSPCVSTQPIDRPSPVAPSVPESRPLSRSQHHHRSSSRSPSAFDPSVPRAATQGFNVADLYHSSLPRGDLQSLRVHRSGPASLAAVGSRAEPAPLSAPPLHAPTPLVAYPRFQASVSQTQLPQRTQPFGPRHQSECRQLSVITSRNDKSASLIRHSRTYGLYNDTSTVYDTAV</sequence>
<keyword evidence="3" id="KW-1185">Reference proteome</keyword>
<protein>
    <submittedName>
        <fullName evidence="2">Uncharacterized protein</fullName>
    </submittedName>
</protein>
<feature type="compositionally biased region" description="Polar residues" evidence="1">
    <location>
        <begin position="35"/>
        <end position="44"/>
    </location>
</feature>
<evidence type="ECO:0000313" key="2">
    <source>
        <dbReference type="EMBL" id="KIK16748.1"/>
    </source>
</evidence>
<evidence type="ECO:0000256" key="1">
    <source>
        <dbReference type="SAM" id="MobiDB-lite"/>
    </source>
</evidence>
<gene>
    <name evidence="2" type="ORF">PISMIDRAFT_15603</name>
</gene>
<dbReference type="OrthoDB" id="2678356at2759"/>
<evidence type="ECO:0000313" key="3">
    <source>
        <dbReference type="Proteomes" id="UP000054018"/>
    </source>
</evidence>
<name>A0A0C9Z9Y0_9AGAM</name>
<feature type="compositionally biased region" description="Pro residues" evidence="1">
    <location>
        <begin position="76"/>
        <end position="85"/>
    </location>
</feature>
<accession>A0A0C9Z9Y0</accession>
<reference evidence="3" key="2">
    <citation type="submission" date="2015-01" db="EMBL/GenBank/DDBJ databases">
        <title>Evolutionary Origins and Diversification of the Mycorrhizal Mutualists.</title>
        <authorList>
            <consortium name="DOE Joint Genome Institute"/>
            <consortium name="Mycorrhizal Genomics Consortium"/>
            <person name="Kohler A."/>
            <person name="Kuo A."/>
            <person name="Nagy L.G."/>
            <person name="Floudas D."/>
            <person name="Copeland A."/>
            <person name="Barry K.W."/>
            <person name="Cichocki N."/>
            <person name="Veneault-Fourrey C."/>
            <person name="LaButti K."/>
            <person name="Lindquist E.A."/>
            <person name="Lipzen A."/>
            <person name="Lundell T."/>
            <person name="Morin E."/>
            <person name="Murat C."/>
            <person name="Riley R."/>
            <person name="Ohm R."/>
            <person name="Sun H."/>
            <person name="Tunlid A."/>
            <person name="Henrissat B."/>
            <person name="Grigoriev I.V."/>
            <person name="Hibbett D.S."/>
            <person name="Martin F."/>
        </authorList>
    </citation>
    <scope>NUCLEOTIDE SEQUENCE [LARGE SCALE GENOMIC DNA]</scope>
    <source>
        <strain evidence="3">441</strain>
    </source>
</reference>
<feature type="region of interest" description="Disordered" evidence="1">
    <location>
        <begin position="12"/>
        <end position="44"/>
    </location>
</feature>
<feature type="region of interest" description="Disordered" evidence="1">
    <location>
        <begin position="111"/>
        <end position="169"/>
    </location>
</feature>
<feature type="compositionally biased region" description="Low complexity" evidence="1">
    <location>
        <begin position="111"/>
        <end position="126"/>
    </location>
</feature>
<dbReference type="EMBL" id="KN833848">
    <property type="protein sequence ID" value="KIK16748.1"/>
    <property type="molecule type" value="Genomic_DNA"/>
</dbReference>
<proteinExistence type="predicted"/>
<dbReference type="AlphaFoldDB" id="A0A0C9Z9Y0"/>
<dbReference type="HOGENOM" id="CLU_950341_0_0_1"/>
<reference evidence="2 3" key="1">
    <citation type="submission" date="2014-04" db="EMBL/GenBank/DDBJ databases">
        <authorList>
            <consortium name="DOE Joint Genome Institute"/>
            <person name="Kuo A."/>
            <person name="Kohler A."/>
            <person name="Costa M.D."/>
            <person name="Nagy L.G."/>
            <person name="Floudas D."/>
            <person name="Copeland A."/>
            <person name="Barry K.W."/>
            <person name="Cichocki N."/>
            <person name="Veneault-Fourrey C."/>
            <person name="LaButti K."/>
            <person name="Lindquist E.A."/>
            <person name="Lipzen A."/>
            <person name="Lundell T."/>
            <person name="Morin E."/>
            <person name="Murat C."/>
            <person name="Sun H."/>
            <person name="Tunlid A."/>
            <person name="Henrissat B."/>
            <person name="Grigoriev I.V."/>
            <person name="Hibbett D.S."/>
            <person name="Martin F."/>
            <person name="Nordberg H.P."/>
            <person name="Cantor M.N."/>
            <person name="Hua S.X."/>
        </authorList>
    </citation>
    <scope>NUCLEOTIDE SEQUENCE [LARGE SCALE GENOMIC DNA]</scope>
    <source>
        <strain evidence="2 3">441</strain>
    </source>
</reference>
<feature type="compositionally biased region" description="Polar residues" evidence="1">
    <location>
        <begin position="12"/>
        <end position="27"/>
    </location>
</feature>
<dbReference type="Proteomes" id="UP000054018">
    <property type="component" value="Unassembled WGS sequence"/>
</dbReference>
<feature type="region of interest" description="Disordered" evidence="1">
    <location>
        <begin position="68"/>
        <end position="94"/>
    </location>
</feature>